<feature type="signal peptide" evidence="1">
    <location>
        <begin position="1"/>
        <end position="21"/>
    </location>
</feature>
<keyword evidence="1" id="KW-0732">Signal</keyword>
<dbReference type="RefSeq" id="WP_078191038.1">
    <property type="nucleotide sequence ID" value="NZ_JAMCOZ010000013.1"/>
</dbReference>
<dbReference type="Proteomes" id="UP000191160">
    <property type="component" value="Unassembled WGS sequence"/>
</dbReference>
<evidence type="ECO:0000313" key="3">
    <source>
        <dbReference type="Proteomes" id="UP000191160"/>
    </source>
</evidence>
<evidence type="ECO:0000256" key="1">
    <source>
        <dbReference type="SAM" id="SignalP"/>
    </source>
</evidence>
<comment type="caution">
    <text evidence="2">The sequence shown here is derived from an EMBL/GenBank/DDBJ whole genome shotgun (WGS) entry which is preliminary data.</text>
</comment>
<organism evidence="2 3">
    <name type="scientific">Acinetobacter amyesii</name>
    <dbReference type="NCBI Taxonomy" id="2942470"/>
    <lineage>
        <taxon>Bacteria</taxon>
        <taxon>Pseudomonadati</taxon>
        <taxon>Pseudomonadota</taxon>
        <taxon>Gammaproteobacteria</taxon>
        <taxon>Moraxellales</taxon>
        <taxon>Moraxellaceae</taxon>
        <taxon>Acinetobacter</taxon>
    </lineage>
</organism>
<reference evidence="2 3" key="1">
    <citation type="submission" date="2017-02" db="EMBL/GenBank/DDBJ databases">
        <title>Acinetobacter sp. ANC 4945, whole genome shotgun sequencing project.</title>
        <authorList>
            <person name="Radolfova-Krizova L."/>
            <person name="Al Atrouni A."/>
            <person name="Nemec A."/>
        </authorList>
    </citation>
    <scope>NUCLEOTIDE SEQUENCE [LARGE SCALE GENOMIC DNA]</scope>
    <source>
        <strain evidence="2 3">ANC 4945</strain>
    </source>
</reference>
<dbReference type="AlphaFoldDB" id="A0A1T1GTX0"/>
<dbReference type="EMBL" id="MVKX01000008">
    <property type="protein sequence ID" value="OOV80920.1"/>
    <property type="molecule type" value="Genomic_DNA"/>
</dbReference>
<keyword evidence="3" id="KW-1185">Reference proteome</keyword>
<evidence type="ECO:0008006" key="4">
    <source>
        <dbReference type="Google" id="ProtNLM"/>
    </source>
</evidence>
<accession>A0A1T1GTX0</accession>
<feature type="chain" id="PRO_5012662014" description="DUF2059 domain-containing protein" evidence="1">
    <location>
        <begin position="22"/>
        <end position="146"/>
    </location>
</feature>
<name>A0A1T1GTX0_9GAMM</name>
<gene>
    <name evidence="2" type="ORF">B1202_13030</name>
</gene>
<protein>
    <recommendedName>
        <fullName evidence="4">DUF2059 domain-containing protein</fullName>
    </recommendedName>
</protein>
<sequence length="146" mass="16523">MFLKKLLATVLFAFVSFNTTAGVYQDKLSECLVNKISAEESQNLTAWIYLAFSAHPEISKYSKVTSAEMQKIDKNMANLFQDLFTKRCNAEIKAVTENEGTNALGKAFELLGNRAAENLMKNPVVEKRIASFAQYFDEDKMRESMK</sequence>
<evidence type="ECO:0000313" key="2">
    <source>
        <dbReference type="EMBL" id="OOV80920.1"/>
    </source>
</evidence>
<proteinExistence type="predicted"/>